<dbReference type="Pfam" id="PF01370">
    <property type="entry name" value="Epimerase"/>
    <property type="match status" value="1"/>
</dbReference>
<dbReference type="EMBL" id="LN679116">
    <property type="protein sequence ID" value="CEL54501.1"/>
    <property type="molecule type" value="Genomic_DNA"/>
</dbReference>
<accession>A0A0B7F8V4</accession>
<keyword evidence="1" id="KW-0560">Oxidoreductase</keyword>
<dbReference type="STRING" id="1108050.A0A0B7F8V4"/>
<evidence type="ECO:0000313" key="4">
    <source>
        <dbReference type="EMBL" id="CEL54501.1"/>
    </source>
</evidence>
<sequence>MPSINANDTVLVTGASGFIAVWVCQTLLEAGYNVKGTVRSASKGDYLVDLFKSYGPKFKYVIVEDIGKEGAFDEAVKGVHGIAHTASPFHFASEDPKDIIDPAVNGTIGILESVNKYGSDVKRVVVTSSAASVTDGMYHLKIPGTIYTESDWNTGSIKEIEEKGKDASGSEKYCASKTLAEKAAWEFVEKTKPKWDLATCCPSMVFGPIIHQVSSPSALNASIAMLYNFMHNKESITEEVLLTPNWNFVDVRDIGLAHVRALEVEGAGGQRFITSSAPYCWQDALDVLDLPPGFPRGTPGSGKGLNHIVFSHAKANKILGIQFKGLRDCVRDTVESLEKHGWGIVV</sequence>
<feature type="domain" description="NAD-dependent epimerase/dehydratase" evidence="3">
    <location>
        <begin position="10"/>
        <end position="264"/>
    </location>
</feature>
<dbReference type="FunFam" id="3.40.50.720:FF:000085">
    <property type="entry name" value="Dihydroflavonol reductase"/>
    <property type="match status" value="1"/>
</dbReference>
<proteinExistence type="inferred from homology"/>
<dbReference type="AlphaFoldDB" id="A0A0B7F8V4"/>
<keyword evidence="5" id="KW-1185">Reference proteome</keyword>
<dbReference type="CDD" id="cd05227">
    <property type="entry name" value="AR_SDR_e"/>
    <property type="match status" value="1"/>
</dbReference>
<dbReference type="PANTHER" id="PTHR10366">
    <property type="entry name" value="NAD DEPENDENT EPIMERASE/DEHYDRATASE"/>
    <property type="match status" value="1"/>
</dbReference>
<dbReference type="GO" id="GO:0016616">
    <property type="term" value="F:oxidoreductase activity, acting on the CH-OH group of donors, NAD or NADP as acceptor"/>
    <property type="evidence" value="ECO:0007669"/>
    <property type="project" value="TreeGrafter"/>
</dbReference>
<evidence type="ECO:0000313" key="5">
    <source>
        <dbReference type="Proteomes" id="UP000059188"/>
    </source>
</evidence>
<protein>
    <submittedName>
        <fullName evidence="4">NADPH-dependent aldehyde reductase ARI1</fullName>
    </submittedName>
</protein>
<evidence type="ECO:0000259" key="3">
    <source>
        <dbReference type="Pfam" id="PF01370"/>
    </source>
</evidence>
<dbReference type="InterPro" id="IPR001509">
    <property type="entry name" value="Epimerase_deHydtase"/>
</dbReference>
<dbReference type="Proteomes" id="UP000059188">
    <property type="component" value="Unassembled WGS sequence"/>
</dbReference>
<gene>
    <name evidence="4" type="ORF">RSOLAG1IB_07104</name>
</gene>
<organism evidence="4 5">
    <name type="scientific">Thanatephorus cucumeris (strain AG1-IB / isolate 7/3/14)</name>
    <name type="common">Lettuce bottom rot fungus</name>
    <name type="synonym">Rhizoctonia solani</name>
    <dbReference type="NCBI Taxonomy" id="1108050"/>
    <lineage>
        <taxon>Eukaryota</taxon>
        <taxon>Fungi</taxon>
        <taxon>Dikarya</taxon>
        <taxon>Basidiomycota</taxon>
        <taxon>Agaricomycotina</taxon>
        <taxon>Agaricomycetes</taxon>
        <taxon>Cantharellales</taxon>
        <taxon>Ceratobasidiaceae</taxon>
        <taxon>Rhizoctonia</taxon>
        <taxon>Rhizoctonia solani AG-1</taxon>
    </lineage>
</organism>
<name>A0A0B7F8V4_THACB</name>
<evidence type="ECO:0000256" key="1">
    <source>
        <dbReference type="ARBA" id="ARBA00023002"/>
    </source>
</evidence>
<dbReference type="OrthoDB" id="2735536at2759"/>
<dbReference type="InterPro" id="IPR050425">
    <property type="entry name" value="NAD(P)_dehydrat-like"/>
</dbReference>
<dbReference type="PANTHER" id="PTHR10366:SF564">
    <property type="entry name" value="STEROL-4-ALPHA-CARBOXYLATE 3-DEHYDROGENASE, DECARBOXYLATING"/>
    <property type="match status" value="1"/>
</dbReference>
<reference evidence="4 5" key="1">
    <citation type="submission" date="2014-11" db="EMBL/GenBank/DDBJ databases">
        <authorList>
            <person name="Wibberg Daniel"/>
        </authorList>
    </citation>
    <scope>NUCLEOTIDE SEQUENCE [LARGE SCALE GENOMIC DNA]</scope>
    <source>
        <strain evidence="4">Rhizoctonia solani AG1-IB 7/3/14</strain>
    </source>
</reference>
<dbReference type="InterPro" id="IPR036291">
    <property type="entry name" value="NAD(P)-bd_dom_sf"/>
</dbReference>
<evidence type="ECO:0000256" key="2">
    <source>
        <dbReference type="ARBA" id="ARBA00023445"/>
    </source>
</evidence>
<dbReference type="Gene3D" id="3.40.50.720">
    <property type="entry name" value="NAD(P)-binding Rossmann-like Domain"/>
    <property type="match status" value="1"/>
</dbReference>
<comment type="similarity">
    <text evidence="2">Belongs to the NAD(P)-dependent epimerase/dehydratase family. Dihydroflavonol-4-reductase subfamily.</text>
</comment>
<dbReference type="SUPFAM" id="SSF51735">
    <property type="entry name" value="NAD(P)-binding Rossmann-fold domains"/>
    <property type="match status" value="1"/>
</dbReference>